<evidence type="ECO:0000256" key="12">
    <source>
        <dbReference type="SAM" id="MobiDB-lite"/>
    </source>
</evidence>
<dbReference type="GO" id="GO:0004930">
    <property type="term" value="F:G protein-coupled receptor activity"/>
    <property type="evidence" value="ECO:0007669"/>
    <property type="project" value="UniProtKB-KW"/>
</dbReference>
<dbReference type="InterPro" id="IPR017978">
    <property type="entry name" value="GPCR_3_C"/>
</dbReference>
<dbReference type="InParanoid" id="A0A6P8ZMB0"/>
<dbReference type="FunCoup" id="A0A6P8ZMB0">
    <property type="interactions" value="268"/>
</dbReference>
<keyword evidence="10" id="KW-0807">Transducer</keyword>
<feature type="transmembrane region" description="Helical" evidence="13">
    <location>
        <begin position="340"/>
        <end position="359"/>
    </location>
</feature>
<evidence type="ECO:0000313" key="15">
    <source>
        <dbReference type="Proteomes" id="UP000515158"/>
    </source>
</evidence>
<evidence type="ECO:0000256" key="3">
    <source>
        <dbReference type="ARBA" id="ARBA00022475"/>
    </source>
</evidence>
<dbReference type="InterPro" id="IPR050726">
    <property type="entry name" value="mGluR"/>
</dbReference>
<dbReference type="RefSeq" id="XP_034240289.1">
    <property type="nucleotide sequence ID" value="XM_034384398.1"/>
</dbReference>
<accession>A0A6P8ZMB0</accession>
<dbReference type="Pfam" id="PF01094">
    <property type="entry name" value="ANF_receptor"/>
    <property type="match status" value="1"/>
</dbReference>
<keyword evidence="9" id="KW-0325">Glycoprotein</keyword>
<sequence>MGTAWGLLLAASRSKDSAPFHWLASDGWGRQPHVVRDVEEVAEGALTVELHTEPIPGFDAYMAALTPENNLRNPWFEEYWQETFNCSLAKADPSNHSDHCAPGLRLGPDVGYLQESKVPFVVDAVYAFAHALHALQRDTCQGNGTCSSMLNMDGGNFYHNYLLKVNFTDLAGTQVKFNRMGDGLARYDISNYQRAENSSGYVYKTVGWWSETLVLEVDALAWTNGSRSVPTSTCSEPCGVGMIKRHHKKGDVCCWICDTCEEYEFVYNESTCADCGKGFWPYPDKRSCYELDVQYIPFFSPVAYGPIIISASGIAFTLATVGVFVRYNDTPLVRATGRELSYALLMGITLCFANTFVLLQKPSLTTCTMQRFSVGMGFCITYSALLTKTNRISRIFDSASKSARRPKFISPKSQVLITVALILVQTLGTFAWLVVEPPGTRFDYPDRRQVWLKCRIHDESFLLSQLYNILLICTCTVYAFKTRKIPENFNESKFIVFTMYTTCVIWLAFLPIYFTTRHAQEVQALTLCVSISLSAWVSLGCLFAPKVYIILFHPEKNVRRLTMSTTYRRRSGGRPSSSGMPTATTAIADHNDHNSKAGALVGRPGSGHYQACTPVGQQVDLVVSQSPGPTGSTSTNVAEGHEAAALL</sequence>
<evidence type="ECO:0000313" key="16">
    <source>
        <dbReference type="RefSeq" id="XP_034240289.1"/>
    </source>
</evidence>
<evidence type="ECO:0000256" key="5">
    <source>
        <dbReference type="ARBA" id="ARBA00022989"/>
    </source>
</evidence>
<dbReference type="InterPro" id="IPR011500">
    <property type="entry name" value="GPCR_3_9-Cys_dom"/>
</dbReference>
<evidence type="ECO:0000256" key="10">
    <source>
        <dbReference type="ARBA" id="ARBA00023224"/>
    </source>
</evidence>
<dbReference type="Pfam" id="PF00003">
    <property type="entry name" value="7tm_3"/>
    <property type="match status" value="1"/>
</dbReference>
<evidence type="ECO:0000259" key="14">
    <source>
        <dbReference type="PROSITE" id="PS50259"/>
    </source>
</evidence>
<dbReference type="PROSITE" id="PS50259">
    <property type="entry name" value="G_PROTEIN_RECEP_F3_4"/>
    <property type="match status" value="1"/>
</dbReference>
<dbReference type="Proteomes" id="UP000515158">
    <property type="component" value="Unplaced"/>
</dbReference>
<dbReference type="FunFam" id="2.10.50.30:FF:000001">
    <property type="entry name" value="metabotropic glutamate receptor 1"/>
    <property type="match status" value="1"/>
</dbReference>
<keyword evidence="7 13" id="KW-0472">Membrane</keyword>
<dbReference type="PROSITE" id="PS00980">
    <property type="entry name" value="G_PROTEIN_RECEP_F3_2"/>
    <property type="match status" value="1"/>
</dbReference>
<evidence type="ECO:0000256" key="11">
    <source>
        <dbReference type="ARBA" id="ARBA00054813"/>
    </source>
</evidence>
<feature type="transmembrane region" description="Helical" evidence="13">
    <location>
        <begin position="303"/>
        <end position="328"/>
    </location>
</feature>
<name>A0A6P8ZMB0_THRPL</name>
<keyword evidence="4 13" id="KW-0812">Transmembrane</keyword>
<dbReference type="KEGG" id="tpal:117644780"/>
<evidence type="ECO:0000256" key="7">
    <source>
        <dbReference type="ARBA" id="ARBA00023136"/>
    </source>
</evidence>
<feature type="transmembrane region" description="Helical" evidence="13">
    <location>
        <begin position="461"/>
        <end position="480"/>
    </location>
</feature>
<dbReference type="Gene3D" id="2.10.50.30">
    <property type="entry name" value="GPCR, family 3, nine cysteines domain"/>
    <property type="match status" value="1"/>
</dbReference>
<feature type="transmembrane region" description="Helical" evidence="13">
    <location>
        <begin position="415"/>
        <end position="435"/>
    </location>
</feature>
<dbReference type="PRINTS" id="PR00593">
    <property type="entry name" value="MTABOTROPICR"/>
</dbReference>
<dbReference type="InterPro" id="IPR028082">
    <property type="entry name" value="Peripla_BP_I"/>
</dbReference>
<feature type="domain" description="G-protein coupled receptors family 3 profile" evidence="14">
    <location>
        <begin position="302"/>
        <end position="566"/>
    </location>
</feature>
<evidence type="ECO:0000256" key="8">
    <source>
        <dbReference type="ARBA" id="ARBA00023170"/>
    </source>
</evidence>
<keyword evidence="15" id="KW-1185">Reference proteome</keyword>
<evidence type="ECO:0000256" key="1">
    <source>
        <dbReference type="ARBA" id="ARBA00004651"/>
    </source>
</evidence>
<protein>
    <submittedName>
        <fullName evidence="16">Metabotropic glutamate receptor-like</fullName>
    </submittedName>
</protein>
<proteinExistence type="inferred from homology"/>
<dbReference type="InterPro" id="IPR000337">
    <property type="entry name" value="GPCR_3"/>
</dbReference>
<dbReference type="PANTHER" id="PTHR24060">
    <property type="entry name" value="METABOTROPIC GLUTAMATE RECEPTOR"/>
    <property type="match status" value="1"/>
</dbReference>
<organism evidence="16">
    <name type="scientific">Thrips palmi</name>
    <name type="common">Melon thrips</name>
    <dbReference type="NCBI Taxonomy" id="161013"/>
    <lineage>
        <taxon>Eukaryota</taxon>
        <taxon>Metazoa</taxon>
        <taxon>Ecdysozoa</taxon>
        <taxon>Arthropoda</taxon>
        <taxon>Hexapoda</taxon>
        <taxon>Insecta</taxon>
        <taxon>Pterygota</taxon>
        <taxon>Neoptera</taxon>
        <taxon>Paraneoptera</taxon>
        <taxon>Thysanoptera</taxon>
        <taxon>Terebrantia</taxon>
        <taxon>Thripoidea</taxon>
        <taxon>Thripidae</taxon>
        <taxon>Thrips</taxon>
    </lineage>
</organism>
<dbReference type="Pfam" id="PF07562">
    <property type="entry name" value="NCD3G"/>
    <property type="match status" value="1"/>
</dbReference>
<dbReference type="InterPro" id="IPR017979">
    <property type="entry name" value="GPCR_3_CS"/>
</dbReference>
<evidence type="ECO:0000256" key="4">
    <source>
        <dbReference type="ARBA" id="ARBA00022692"/>
    </source>
</evidence>
<feature type="compositionally biased region" description="Low complexity" evidence="12">
    <location>
        <begin position="626"/>
        <end position="635"/>
    </location>
</feature>
<keyword evidence="5 13" id="KW-1133">Transmembrane helix</keyword>
<evidence type="ECO:0000256" key="13">
    <source>
        <dbReference type="SAM" id="Phobius"/>
    </source>
</evidence>
<dbReference type="CDD" id="cd15934">
    <property type="entry name" value="7tmC_mGluRs_group2_3"/>
    <property type="match status" value="1"/>
</dbReference>
<dbReference type="GO" id="GO:0005886">
    <property type="term" value="C:plasma membrane"/>
    <property type="evidence" value="ECO:0007669"/>
    <property type="project" value="UniProtKB-SubCell"/>
</dbReference>
<dbReference type="InterPro" id="IPR038550">
    <property type="entry name" value="GPCR_3_9-Cys_sf"/>
</dbReference>
<comment type="subcellular location">
    <subcellularLocation>
        <location evidence="1">Cell membrane</location>
        <topology evidence="1">Multi-pass membrane protein</topology>
    </subcellularLocation>
</comment>
<keyword evidence="3" id="KW-1003">Cell membrane</keyword>
<feature type="transmembrane region" description="Helical" evidence="13">
    <location>
        <begin position="524"/>
        <end position="551"/>
    </location>
</feature>
<keyword evidence="6" id="KW-0297">G-protein coupled receptor</keyword>
<dbReference type="SUPFAM" id="SSF53822">
    <property type="entry name" value="Periplasmic binding protein-like I"/>
    <property type="match status" value="1"/>
</dbReference>
<dbReference type="OrthoDB" id="425344at2759"/>
<reference evidence="16" key="1">
    <citation type="submission" date="2025-08" db="UniProtKB">
        <authorList>
            <consortium name="RefSeq"/>
        </authorList>
    </citation>
    <scope>IDENTIFICATION</scope>
    <source>
        <tissue evidence="16">Total insect</tissue>
    </source>
</reference>
<comment type="similarity">
    <text evidence="2">Belongs to the G-protein coupled receptor 3 family.</text>
</comment>
<feature type="region of interest" description="Disordered" evidence="12">
    <location>
        <begin position="624"/>
        <end position="647"/>
    </location>
</feature>
<evidence type="ECO:0000256" key="9">
    <source>
        <dbReference type="ARBA" id="ARBA00023180"/>
    </source>
</evidence>
<dbReference type="InterPro" id="IPR001828">
    <property type="entry name" value="ANF_lig-bd_rcpt"/>
</dbReference>
<dbReference type="AlphaFoldDB" id="A0A6P8ZMB0"/>
<evidence type="ECO:0000256" key="2">
    <source>
        <dbReference type="ARBA" id="ARBA00007242"/>
    </source>
</evidence>
<dbReference type="Gene3D" id="3.40.50.2300">
    <property type="match status" value="2"/>
</dbReference>
<dbReference type="GeneID" id="117644780"/>
<dbReference type="PRINTS" id="PR00248">
    <property type="entry name" value="GPCRMGR"/>
</dbReference>
<feature type="transmembrane region" description="Helical" evidence="13">
    <location>
        <begin position="492"/>
        <end position="512"/>
    </location>
</feature>
<evidence type="ECO:0000256" key="6">
    <source>
        <dbReference type="ARBA" id="ARBA00023040"/>
    </source>
</evidence>
<keyword evidence="8" id="KW-0675">Receptor</keyword>
<comment type="function">
    <text evidence="11">G-protein coupled receptor for glutamate. Ligand binding causes a conformation change that triggers signaling via guanine nucleotide-binding proteins (G proteins) and modulates the activity of down-stream effectors.</text>
</comment>
<gene>
    <name evidence="16" type="primary">LOC117644780</name>
</gene>
<dbReference type="InterPro" id="IPR000162">
    <property type="entry name" value="GPCR_3_mtglu_rcpt"/>
</dbReference>
<feature type="transmembrane region" description="Helical" evidence="13">
    <location>
        <begin position="371"/>
        <end position="387"/>
    </location>
</feature>